<sequence length="156" mass="17903">MAKLNLSFVLLLFLLSSCSVEKMNLSPIGDNASQLSENAIPYSFDQKKILIVHSSEISNLISSFPKLRNDAVNAEVSNLKYHLKEYIIAMKSYNLTQLDSSHRKFEKSYKKLQKLRKYLNQDDDEVLNRYLVRIKTSMTLINNNIPQDSLSTSPKN</sequence>
<dbReference type="KEGG" id="cmaq:H0S70_12410"/>
<accession>A0A7H1DVW7</accession>
<evidence type="ECO:0000313" key="3">
    <source>
        <dbReference type="Proteomes" id="UP000516438"/>
    </source>
</evidence>
<dbReference type="EMBL" id="CP060203">
    <property type="protein sequence ID" value="QNS41125.1"/>
    <property type="molecule type" value="Genomic_DNA"/>
</dbReference>
<gene>
    <name evidence="2" type="ORF">H0S70_12410</name>
</gene>
<dbReference type="AlphaFoldDB" id="A0A7H1DVW7"/>
<dbReference type="RefSeq" id="WP_123904139.1">
    <property type="nucleotide sequence ID" value="NZ_CP060203.1"/>
</dbReference>
<reference evidence="2 3" key="1">
    <citation type="submission" date="2020-07" db="EMBL/GenBank/DDBJ databases">
        <title>Complete genome and description of Chryseobacterium manosquense strain Marseille-Q2069 sp. nov.</title>
        <authorList>
            <person name="Boxberger M."/>
        </authorList>
    </citation>
    <scope>NUCLEOTIDE SEQUENCE [LARGE SCALE GENOMIC DNA]</scope>
    <source>
        <strain evidence="2 3">Marseille-Q2069</strain>
    </source>
</reference>
<evidence type="ECO:0000313" key="2">
    <source>
        <dbReference type="EMBL" id="QNS41125.1"/>
    </source>
</evidence>
<dbReference type="Proteomes" id="UP000516438">
    <property type="component" value="Chromosome"/>
</dbReference>
<name>A0A7H1DVW7_9FLAO</name>
<keyword evidence="1" id="KW-0732">Signal</keyword>
<organism evidence="2 3">
    <name type="scientific">Chryseobacterium manosquense</name>
    <dbReference type="NCBI Taxonomy" id="2754694"/>
    <lineage>
        <taxon>Bacteria</taxon>
        <taxon>Pseudomonadati</taxon>
        <taxon>Bacteroidota</taxon>
        <taxon>Flavobacteriia</taxon>
        <taxon>Flavobacteriales</taxon>
        <taxon>Weeksellaceae</taxon>
        <taxon>Chryseobacterium group</taxon>
        <taxon>Chryseobacterium</taxon>
    </lineage>
</organism>
<protein>
    <submittedName>
        <fullName evidence="2">Uncharacterized protein</fullName>
    </submittedName>
</protein>
<feature type="signal peptide" evidence="1">
    <location>
        <begin position="1"/>
        <end position="21"/>
    </location>
</feature>
<feature type="chain" id="PRO_5028831050" evidence="1">
    <location>
        <begin position="22"/>
        <end position="156"/>
    </location>
</feature>
<evidence type="ECO:0000256" key="1">
    <source>
        <dbReference type="SAM" id="SignalP"/>
    </source>
</evidence>
<keyword evidence="3" id="KW-1185">Reference proteome</keyword>
<dbReference type="PROSITE" id="PS51257">
    <property type="entry name" value="PROKAR_LIPOPROTEIN"/>
    <property type="match status" value="1"/>
</dbReference>
<proteinExistence type="predicted"/>